<sequence>MQYNTENARIAKDKFNETFAYHDLCYLTDPLVPVTATRLRVHGAPGTFHLYEETANQYPDPLPLINFTRAQVISFAIEIYLPYDPLLSQDLYDTANVSSHEVHAHLSSVSSKINALGTHGFNRFASANNLIYLNGEQRHSSGFRLFHLSVLHPPCQ</sequence>
<gene>
    <name evidence="1" type="ORF">DM01DRAFT_1128800</name>
</gene>
<dbReference type="AlphaFoldDB" id="A0A1X2GUU0"/>
<keyword evidence="2" id="KW-1185">Reference proteome</keyword>
<organism evidence="1 2">
    <name type="scientific">Hesseltinella vesiculosa</name>
    <dbReference type="NCBI Taxonomy" id="101127"/>
    <lineage>
        <taxon>Eukaryota</taxon>
        <taxon>Fungi</taxon>
        <taxon>Fungi incertae sedis</taxon>
        <taxon>Mucoromycota</taxon>
        <taxon>Mucoromycotina</taxon>
        <taxon>Mucoromycetes</taxon>
        <taxon>Mucorales</taxon>
        <taxon>Cunninghamellaceae</taxon>
        <taxon>Hesseltinella</taxon>
    </lineage>
</organism>
<proteinExistence type="predicted"/>
<reference evidence="1 2" key="1">
    <citation type="submission" date="2016-07" db="EMBL/GenBank/DDBJ databases">
        <title>Pervasive Adenine N6-methylation of Active Genes in Fungi.</title>
        <authorList>
            <consortium name="DOE Joint Genome Institute"/>
            <person name="Mondo S.J."/>
            <person name="Dannebaum R.O."/>
            <person name="Kuo R.C."/>
            <person name="Labutti K."/>
            <person name="Haridas S."/>
            <person name="Kuo A."/>
            <person name="Salamov A."/>
            <person name="Ahrendt S.R."/>
            <person name="Lipzen A."/>
            <person name="Sullivan W."/>
            <person name="Andreopoulos W.B."/>
            <person name="Clum A."/>
            <person name="Lindquist E."/>
            <person name="Daum C."/>
            <person name="Ramamoorthy G.K."/>
            <person name="Gryganskyi A."/>
            <person name="Culley D."/>
            <person name="Magnuson J.K."/>
            <person name="James T.Y."/>
            <person name="O'Malley M.A."/>
            <person name="Stajich J.E."/>
            <person name="Spatafora J.W."/>
            <person name="Visel A."/>
            <person name="Grigoriev I.V."/>
        </authorList>
    </citation>
    <scope>NUCLEOTIDE SEQUENCE [LARGE SCALE GENOMIC DNA]</scope>
    <source>
        <strain evidence="1 2">NRRL 3301</strain>
    </source>
</reference>
<accession>A0A1X2GUU0</accession>
<name>A0A1X2GUU0_9FUNG</name>
<evidence type="ECO:0000313" key="2">
    <source>
        <dbReference type="Proteomes" id="UP000242146"/>
    </source>
</evidence>
<protein>
    <submittedName>
        <fullName evidence="1">Uncharacterized protein</fullName>
    </submittedName>
</protein>
<evidence type="ECO:0000313" key="1">
    <source>
        <dbReference type="EMBL" id="ORX61749.1"/>
    </source>
</evidence>
<dbReference type="EMBL" id="MCGT01000003">
    <property type="protein sequence ID" value="ORX61749.1"/>
    <property type="molecule type" value="Genomic_DNA"/>
</dbReference>
<dbReference type="Proteomes" id="UP000242146">
    <property type="component" value="Unassembled WGS sequence"/>
</dbReference>
<comment type="caution">
    <text evidence="1">The sequence shown here is derived from an EMBL/GenBank/DDBJ whole genome shotgun (WGS) entry which is preliminary data.</text>
</comment>